<gene>
    <name evidence="5" type="ORF">NX773_03180</name>
</gene>
<evidence type="ECO:0000259" key="4">
    <source>
        <dbReference type="Pfam" id="PF05433"/>
    </source>
</evidence>
<evidence type="ECO:0000256" key="1">
    <source>
        <dbReference type="ARBA" id="ARBA00004370"/>
    </source>
</evidence>
<feature type="signal peptide" evidence="3">
    <location>
        <begin position="1"/>
        <end position="25"/>
    </location>
</feature>
<name>A0ABT2BF82_9BURK</name>
<reference evidence="5 6" key="1">
    <citation type="submission" date="2022-08" db="EMBL/GenBank/DDBJ databases">
        <title>Reclassification of Massilia species as members of the genera Telluria, Duganella, Pseudoduganella, Mokoshia gen. nov. and Zemynaea gen. nov. using orthogonal and non-orthogonal genome-based approaches.</title>
        <authorList>
            <person name="Bowman J.P."/>
        </authorList>
    </citation>
    <scope>NUCLEOTIDE SEQUENCE [LARGE SCALE GENOMIC DNA]</scope>
    <source>
        <strain evidence="5 6">JCM 31607</strain>
    </source>
</reference>
<keyword evidence="6" id="KW-1185">Reference proteome</keyword>
<dbReference type="RefSeq" id="WP_258854926.1">
    <property type="nucleotide sequence ID" value="NZ_JANUGV010000001.1"/>
</dbReference>
<dbReference type="Proteomes" id="UP001205861">
    <property type="component" value="Unassembled WGS sequence"/>
</dbReference>
<protein>
    <submittedName>
        <fullName evidence="5">Glycine zipper 2TM domain-containing protein</fullName>
    </submittedName>
</protein>
<evidence type="ECO:0000313" key="5">
    <source>
        <dbReference type="EMBL" id="MCS0607168.1"/>
    </source>
</evidence>
<sequence>MNARNKICAALVALLPLGAMTLAVAPVQAQSQRDYERPVIRGFNVDEVRRIAPGVELNFDLYGSPGGMATIRIDGATRNLHLTETQPGQYEGTYTIGEHDRIRPDSPVTANLRVGNLVATDVLAESILRDGARPDSHRGDLAVVPKIERFNVRGADDLRPGDDMTFTVRGTPGAKVSIAIAGTRGVFFLPEVHPGEYSGVYTVRPADRLAPDSQVTATIRSHGRYSTAVLGTPLLAARTLPVRQDPYCPDCATVAAVNVIEVSGNGGYLGTIGGAVVGGLLGSNVGSGNGRTAAEVAGAVGGAVAGNNIERNARGRNLRYEVVVRYGNGATQTVTYTGDPGLRVGDRVRVNNGNITRD</sequence>
<dbReference type="InterPro" id="IPR008816">
    <property type="entry name" value="Gly_zipper_2TM_dom"/>
</dbReference>
<keyword evidence="3" id="KW-0732">Signal</keyword>
<comment type="subcellular location">
    <subcellularLocation>
        <location evidence="1">Membrane</location>
    </subcellularLocation>
</comment>
<dbReference type="PANTHER" id="PTHR35603">
    <property type="match status" value="1"/>
</dbReference>
<accession>A0ABT2BF82</accession>
<comment type="caution">
    <text evidence="5">The sequence shown here is derived from an EMBL/GenBank/DDBJ whole genome shotgun (WGS) entry which is preliminary data.</text>
</comment>
<dbReference type="Pfam" id="PF05433">
    <property type="entry name" value="Rick_17kDa_Anti"/>
    <property type="match status" value="1"/>
</dbReference>
<dbReference type="InterPro" id="IPR051407">
    <property type="entry name" value="Bact_OM_lipoprot/Surf_antigen"/>
</dbReference>
<keyword evidence="2" id="KW-0472">Membrane</keyword>
<dbReference type="PANTHER" id="PTHR35603:SF2">
    <property type="entry name" value="OUTER MEMBRANE LIPOPROTEIN"/>
    <property type="match status" value="1"/>
</dbReference>
<feature type="domain" description="Glycine zipper 2TM" evidence="4">
    <location>
        <begin position="269"/>
        <end position="310"/>
    </location>
</feature>
<organism evidence="5 6">
    <name type="scientific">Massilia solisilvae</name>
    <dbReference type="NCBI Taxonomy" id="1811225"/>
    <lineage>
        <taxon>Bacteria</taxon>
        <taxon>Pseudomonadati</taxon>
        <taxon>Pseudomonadota</taxon>
        <taxon>Betaproteobacteria</taxon>
        <taxon>Burkholderiales</taxon>
        <taxon>Oxalobacteraceae</taxon>
        <taxon>Telluria group</taxon>
        <taxon>Massilia</taxon>
    </lineage>
</organism>
<evidence type="ECO:0000256" key="3">
    <source>
        <dbReference type="SAM" id="SignalP"/>
    </source>
</evidence>
<dbReference type="EMBL" id="JANUGV010000001">
    <property type="protein sequence ID" value="MCS0607168.1"/>
    <property type="molecule type" value="Genomic_DNA"/>
</dbReference>
<evidence type="ECO:0000256" key="2">
    <source>
        <dbReference type="ARBA" id="ARBA00023136"/>
    </source>
</evidence>
<feature type="chain" id="PRO_5045642029" evidence="3">
    <location>
        <begin position="26"/>
        <end position="358"/>
    </location>
</feature>
<evidence type="ECO:0000313" key="6">
    <source>
        <dbReference type="Proteomes" id="UP001205861"/>
    </source>
</evidence>
<proteinExistence type="predicted"/>